<sequence length="60" mass="6656">MTIQIELSDGTFTDLDTANIIAINDVSEACRIETGDGKFLDTKASYEDIKKLLGEYINIK</sequence>
<dbReference type="Proteomes" id="UP000276953">
    <property type="component" value="Unassembled WGS sequence"/>
</dbReference>
<comment type="caution">
    <text evidence="1">The sequence shown here is derived from an EMBL/GenBank/DDBJ whole genome shotgun (WGS) entry which is preliminary data.</text>
</comment>
<evidence type="ECO:0000313" key="1">
    <source>
        <dbReference type="EMBL" id="RTZ46211.1"/>
    </source>
</evidence>
<dbReference type="AlphaFoldDB" id="A0A3S0VGB6"/>
<proteinExistence type="predicted"/>
<reference evidence="1 2" key="1">
    <citation type="submission" date="2018-12" db="EMBL/GenBank/DDBJ databases">
        <title>Draft Genome Sequence of Chryseobacterium arthrosphaerae strain ED882-96 Isolated from the Blood of a Patient with Liver Cirrhosis in Taiwan.</title>
        <authorList>
            <person name="Lin J.-N."/>
            <person name="Lai C.-H."/>
            <person name="Yang C.-H."/>
            <person name="Huang Y.-H."/>
        </authorList>
    </citation>
    <scope>NUCLEOTIDE SEQUENCE [LARGE SCALE GENOMIC DNA]</scope>
    <source>
        <strain evidence="1 2">ED882-96</strain>
    </source>
</reference>
<organism evidence="1 2">
    <name type="scientific">Chryseobacterium arthrosphaerae</name>
    <dbReference type="NCBI Taxonomy" id="651561"/>
    <lineage>
        <taxon>Bacteria</taxon>
        <taxon>Pseudomonadati</taxon>
        <taxon>Bacteroidota</taxon>
        <taxon>Flavobacteriia</taxon>
        <taxon>Flavobacteriales</taxon>
        <taxon>Weeksellaceae</taxon>
        <taxon>Chryseobacterium group</taxon>
        <taxon>Chryseobacterium</taxon>
    </lineage>
</organism>
<name>A0A3S0VGB6_9FLAO</name>
<protein>
    <submittedName>
        <fullName evidence="1">Uncharacterized protein</fullName>
    </submittedName>
</protein>
<accession>A0A3S0VGB6</accession>
<gene>
    <name evidence="1" type="ORF">EJ377_17410</name>
</gene>
<dbReference type="EMBL" id="RYFC01000003">
    <property type="protein sequence ID" value="RTZ46211.1"/>
    <property type="molecule type" value="Genomic_DNA"/>
</dbReference>
<evidence type="ECO:0000313" key="2">
    <source>
        <dbReference type="Proteomes" id="UP000276953"/>
    </source>
</evidence>